<dbReference type="Pfam" id="PF00303">
    <property type="entry name" value="Thymidylat_synt"/>
    <property type="match status" value="1"/>
</dbReference>
<evidence type="ECO:0000256" key="2">
    <source>
        <dbReference type="ARBA" id="ARBA00022679"/>
    </source>
</evidence>
<evidence type="ECO:0000313" key="5">
    <source>
        <dbReference type="Proteomes" id="UP000198972"/>
    </source>
</evidence>
<evidence type="ECO:0000256" key="1">
    <source>
        <dbReference type="ARBA" id="ARBA00022603"/>
    </source>
</evidence>
<proteinExistence type="predicted"/>
<feature type="domain" description="Thymidylate synthase/dCMP hydroxymethylase" evidence="3">
    <location>
        <begin position="60"/>
        <end position="259"/>
    </location>
</feature>
<keyword evidence="5" id="KW-1185">Reference proteome</keyword>
<dbReference type="GO" id="GO:0032259">
    <property type="term" value="P:methylation"/>
    <property type="evidence" value="ECO:0007669"/>
    <property type="project" value="UniProtKB-KW"/>
</dbReference>
<dbReference type="PANTHER" id="PTHR11548">
    <property type="entry name" value="THYMIDYLATE SYNTHASE 1"/>
    <property type="match status" value="1"/>
</dbReference>
<evidence type="ECO:0000259" key="3">
    <source>
        <dbReference type="Pfam" id="PF00303"/>
    </source>
</evidence>
<dbReference type="STRING" id="670482.SAMN04488542_12053"/>
<dbReference type="Proteomes" id="UP000198972">
    <property type="component" value="Unassembled WGS sequence"/>
</dbReference>
<protein>
    <submittedName>
        <fullName evidence="4">Thymidylate synthase</fullName>
    </submittedName>
</protein>
<dbReference type="GO" id="GO:0004799">
    <property type="term" value="F:thymidylate synthase activity"/>
    <property type="evidence" value="ECO:0007669"/>
    <property type="project" value="TreeGrafter"/>
</dbReference>
<dbReference type="InterPro" id="IPR045097">
    <property type="entry name" value="Thymidate_synth/dCMP_Mease"/>
</dbReference>
<keyword evidence="1" id="KW-0489">Methyltransferase</keyword>
<sequence length="343" mass="40277">MHSIRAKNITDAFYKTLECMKISGKEMETWKGKVIELSPVLIEVERPKERCLVIPNRYNNIVATIAETIWVIGGRDDLKYLLKYLPRAHEFSDDGSTWRGAYGKRLTNWYGVNQVEEIVNLLKRIPYTGRAVMTLFDPLIDYDNQTKDIPCNNWIQFLLRDGKLNMHVALRANDLIWGFSGINMFEWTVLQEMIAGWLNVEVGKYYHFVGSMNIFEHHFERMDKMLENRIKSDIYHNYPNLNQTKVDIKEDSFQYQIKKFFEVEEGFSNADENSIESILKQVNELQSSFLRQCLKLMLTFLLFKKNEHALAKRVFETSVNDDYKFALADLMCRKIPEVYGPSC</sequence>
<accession>A0A1G7PZ59</accession>
<dbReference type="SUPFAM" id="SSF55831">
    <property type="entry name" value="Thymidylate synthase/dCMP hydroxymethylase"/>
    <property type="match status" value="1"/>
</dbReference>
<dbReference type="CDD" id="cd00351">
    <property type="entry name" value="TS_Pyrimidine_HMase"/>
    <property type="match status" value="1"/>
</dbReference>
<dbReference type="InterPro" id="IPR036926">
    <property type="entry name" value="Thymidate_synth/dCMP_Mease_sf"/>
</dbReference>
<name>A0A1G7PZ59_9BACL</name>
<dbReference type="InterPro" id="IPR023451">
    <property type="entry name" value="Thymidate_synth/dCMP_Mease_dom"/>
</dbReference>
<dbReference type="PANTHER" id="PTHR11548:SF1">
    <property type="entry name" value="THYMIDYLATE SYNTHASE 1"/>
    <property type="match status" value="1"/>
</dbReference>
<dbReference type="RefSeq" id="WP_175471443.1">
    <property type="nucleotide sequence ID" value="NZ_FNBG01000020.1"/>
</dbReference>
<dbReference type="Gene3D" id="3.30.572.10">
    <property type="entry name" value="Thymidylate synthase/dCMP hydroxymethylase domain"/>
    <property type="match status" value="1"/>
</dbReference>
<keyword evidence="2" id="KW-0808">Transferase</keyword>
<dbReference type="GO" id="GO:0006231">
    <property type="term" value="P:dTMP biosynthetic process"/>
    <property type="evidence" value="ECO:0007669"/>
    <property type="project" value="TreeGrafter"/>
</dbReference>
<organism evidence="4 5">
    <name type="scientific">Fontibacillus panacisegetis</name>
    <dbReference type="NCBI Taxonomy" id="670482"/>
    <lineage>
        <taxon>Bacteria</taxon>
        <taxon>Bacillati</taxon>
        <taxon>Bacillota</taxon>
        <taxon>Bacilli</taxon>
        <taxon>Bacillales</taxon>
        <taxon>Paenibacillaceae</taxon>
        <taxon>Fontibacillus</taxon>
    </lineage>
</organism>
<gene>
    <name evidence="4" type="ORF">SAMN04488542_12053</name>
</gene>
<dbReference type="GO" id="GO:0005829">
    <property type="term" value="C:cytosol"/>
    <property type="evidence" value="ECO:0007669"/>
    <property type="project" value="TreeGrafter"/>
</dbReference>
<evidence type="ECO:0000313" key="4">
    <source>
        <dbReference type="EMBL" id="SDF91546.1"/>
    </source>
</evidence>
<dbReference type="AlphaFoldDB" id="A0A1G7PZ59"/>
<reference evidence="4 5" key="1">
    <citation type="submission" date="2016-10" db="EMBL/GenBank/DDBJ databases">
        <authorList>
            <person name="de Groot N.N."/>
        </authorList>
    </citation>
    <scope>NUCLEOTIDE SEQUENCE [LARGE SCALE GENOMIC DNA]</scope>
    <source>
        <strain evidence="4 5">DSM 28129</strain>
    </source>
</reference>
<dbReference type="EMBL" id="FNBG01000020">
    <property type="protein sequence ID" value="SDF91546.1"/>
    <property type="molecule type" value="Genomic_DNA"/>
</dbReference>